<dbReference type="InterPro" id="IPR029071">
    <property type="entry name" value="Ubiquitin-like_domsf"/>
</dbReference>
<dbReference type="Gene3D" id="3.10.20.90">
    <property type="entry name" value="Phosphatidylinositol 3-kinase Catalytic Subunit, Chain A, domain 1"/>
    <property type="match status" value="1"/>
</dbReference>
<accession>A0A8C1H215</accession>
<dbReference type="Gene3D" id="1.20.58.120">
    <property type="entry name" value="BAG domain"/>
    <property type="match status" value="2"/>
</dbReference>
<organism evidence="3 4">
    <name type="scientific">Cyprinus carpio carpio</name>
    <dbReference type="NCBI Taxonomy" id="630221"/>
    <lineage>
        <taxon>Eukaryota</taxon>
        <taxon>Metazoa</taxon>
        <taxon>Chordata</taxon>
        <taxon>Craniata</taxon>
        <taxon>Vertebrata</taxon>
        <taxon>Euteleostomi</taxon>
        <taxon>Actinopterygii</taxon>
        <taxon>Neopterygii</taxon>
        <taxon>Teleostei</taxon>
        <taxon>Ostariophysi</taxon>
        <taxon>Cypriniformes</taxon>
        <taxon>Cyprinidae</taxon>
        <taxon>Cyprininae</taxon>
        <taxon>Cyprinus</taxon>
    </lineage>
</organism>
<dbReference type="GO" id="GO:0000774">
    <property type="term" value="F:adenyl-nucleotide exchange factor activity"/>
    <property type="evidence" value="ECO:0007669"/>
    <property type="project" value="TreeGrafter"/>
</dbReference>
<dbReference type="PANTHER" id="PTHR12329">
    <property type="entry name" value="BCL2-ASSOCIATED ATHANOGENE"/>
    <property type="match status" value="1"/>
</dbReference>
<dbReference type="InterPro" id="IPR000626">
    <property type="entry name" value="Ubiquitin-like_dom"/>
</dbReference>
<dbReference type="Ensembl" id="ENSCCRT00000019776.2">
    <property type="protein sequence ID" value="ENSCCRP00000018174.2"/>
    <property type="gene ID" value="ENSCCRG00000010110.2"/>
</dbReference>
<dbReference type="PROSITE" id="PS50053">
    <property type="entry name" value="UBIQUITIN_2"/>
    <property type="match status" value="1"/>
</dbReference>
<proteinExistence type="predicted"/>
<dbReference type="InterPro" id="IPR039773">
    <property type="entry name" value="BAG_chaperone_regulator"/>
</dbReference>
<dbReference type="InterPro" id="IPR003103">
    <property type="entry name" value="BAG_domain"/>
</dbReference>
<reference evidence="3" key="1">
    <citation type="submission" date="2025-08" db="UniProtKB">
        <authorList>
            <consortium name="Ensembl"/>
        </authorList>
    </citation>
    <scope>IDENTIFICATION</scope>
</reference>
<dbReference type="GO" id="GO:0050821">
    <property type="term" value="P:protein stabilization"/>
    <property type="evidence" value="ECO:0007669"/>
    <property type="project" value="TreeGrafter"/>
</dbReference>
<dbReference type="Pfam" id="PF00240">
    <property type="entry name" value="ubiquitin"/>
    <property type="match status" value="1"/>
</dbReference>
<sequence>MTEKTMTVTVAYGTTKHSITLTAQDGHAALLKDLCEALTEATGVPIPSQKVIFKGKPLKEMEEPLSSFGIKQGCKLMMIGKRNTPEEEAGLKKLKDIEKSVEQTVKKLEKVDGELAGLKNGFLAKELQAEALNKLDHRVKVAAEQFMKILEEIDGMSIKPCPFTIDSKLTFIFECNSHISKSNQQLMDKIKFRSTFFLFLIICYVKIYDTNLPESLSDWRMKKKGLVKTVQGFLAQCDKIEAGISDHLAKIQTKNLALAE</sequence>
<name>A0A8C1H215_CYPCA</name>
<dbReference type="GO" id="GO:0051087">
    <property type="term" value="F:protein-folding chaperone binding"/>
    <property type="evidence" value="ECO:0007669"/>
    <property type="project" value="InterPro"/>
</dbReference>
<reference evidence="3" key="2">
    <citation type="submission" date="2025-09" db="UniProtKB">
        <authorList>
            <consortium name="Ensembl"/>
        </authorList>
    </citation>
    <scope>IDENTIFICATION</scope>
</reference>
<protein>
    <submittedName>
        <fullName evidence="3">BCL2 associated athanogene 1</fullName>
    </submittedName>
</protein>
<feature type="domain" description="Ubiquitin-like" evidence="1">
    <location>
        <begin position="31"/>
        <end position="85"/>
    </location>
</feature>
<feature type="domain" description="BAG" evidence="2">
    <location>
        <begin position="107"/>
        <end position="161"/>
    </location>
</feature>
<dbReference type="GeneTree" id="ENSGT00450000040296"/>
<dbReference type="SMART" id="SM00213">
    <property type="entry name" value="UBQ"/>
    <property type="match status" value="1"/>
</dbReference>
<keyword evidence="4" id="KW-1185">Reference proteome</keyword>
<dbReference type="SUPFAM" id="SSF54236">
    <property type="entry name" value="Ubiquitin-like"/>
    <property type="match status" value="1"/>
</dbReference>
<dbReference type="SUPFAM" id="SSF63491">
    <property type="entry name" value="BAG domain"/>
    <property type="match status" value="2"/>
</dbReference>
<evidence type="ECO:0000259" key="1">
    <source>
        <dbReference type="PROSITE" id="PS50053"/>
    </source>
</evidence>
<dbReference type="AlphaFoldDB" id="A0A8C1H215"/>
<evidence type="ECO:0000259" key="2">
    <source>
        <dbReference type="PROSITE" id="PS51035"/>
    </source>
</evidence>
<dbReference type="GO" id="GO:0016020">
    <property type="term" value="C:membrane"/>
    <property type="evidence" value="ECO:0007669"/>
    <property type="project" value="TreeGrafter"/>
</dbReference>
<dbReference type="CDD" id="cd01812">
    <property type="entry name" value="Ubl_BAG1"/>
    <property type="match status" value="1"/>
</dbReference>
<evidence type="ECO:0000313" key="4">
    <source>
        <dbReference type="Proteomes" id="UP001108240"/>
    </source>
</evidence>
<dbReference type="Proteomes" id="UP001108240">
    <property type="component" value="Unplaced"/>
</dbReference>
<evidence type="ECO:0000313" key="3">
    <source>
        <dbReference type="Ensembl" id="ENSCCRP00000018174.2"/>
    </source>
</evidence>
<dbReference type="GO" id="GO:0005634">
    <property type="term" value="C:nucleus"/>
    <property type="evidence" value="ECO:0007669"/>
    <property type="project" value="TreeGrafter"/>
</dbReference>
<dbReference type="PROSITE" id="PS51035">
    <property type="entry name" value="BAG"/>
    <property type="match status" value="1"/>
</dbReference>
<dbReference type="OMA" id="CNSHISK"/>
<dbReference type="InterPro" id="IPR036533">
    <property type="entry name" value="BAG_dom_sf"/>
</dbReference>
<dbReference type="PANTHER" id="PTHR12329:SF16">
    <property type="entry name" value="BAG FAMILY MOLECULAR CHAPERONE REGULATOR 1"/>
    <property type="match status" value="1"/>
</dbReference>
<dbReference type="GO" id="GO:0005829">
    <property type="term" value="C:cytosol"/>
    <property type="evidence" value="ECO:0007669"/>
    <property type="project" value="TreeGrafter"/>
</dbReference>